<dbReference type="PANTHER" id="PTHR34582:SF6">
    <property type="entry name" value="UPF0702 TRANSMEMBRANE PROTEIN YCAP"/>
    <property type="match status" value="1"/>
</dbReference>
<accession>A0A318TJK7</accession>
<feature type="transmembrane region" description="Helical" evidence="7">
    <location>
        <begin position="6"/>
        <end position="26"/>
    </location>
</feature>
<evidence type="ECO:0000256" key="5">
    <source>
        <dbReference type="ARBA" id="ARBA00022989"/>
    </source>
</evidence>
<keyword evidence="3" id="KW-1003">Cell membrane</keyword>
<dbReference type="Pfam" id="PF20730">
    <property type="entry name" value="YetF_N"/>
    <property type="match status" value="1"/>
</dbReference>
<keyword evidence="6 7" id="KW-0472">Membrane</keyword>
<dbReference type="Proteomes" id="UP000247416">
    <property type="component" value="Unassembled WGS sequence"/>
</dbReference>
<gene>
    <name evidence="10" type="ORF">BJ095_12618</name>
</gene>
<organism evidence="10 11">
    <name type="scientific">Ureibacillus chungkukjangi</name>
    <dbReference type="NCBI Taxonomy" id="1202712"/>
    <lineage>
        <taxon>Bacteria</taxon>
        <taxon>Bacillati</taxon>
        <taxon>Bacillota</taxon>
        <taxon>Bacilli</taxon>
        <taxon>Bacillales</taxon>
        <taxon>Caryophanaceae</taxon>
        <taxon>Ureibacillus</taxon>
    </lineage>
</organism>
<protein>
    <submittedName>
        <fullName evidence="10">Uncharacterized protein DUF421</fullName>
    </submittedName>
</protein>
<evidence type="ECO:0000259" key="9">
    <source>
        <dbReference type="Pfam" id="PF20730"/>
    </source>
</evidence>
<evidence type="ECO:0000256" key="3">
    <source>
        <dbReference type="ARBA" id="ARBA00022475"/>
    </source>
</evidence>
<dbReference type="PANTHER" id="PTHR34582">
    <property type="entry name" value="UPF0702 TRANSMEMBRANE PROTEIN YCAP"/>
    <property type="match status" value="1"/>
</dbReference>
<evidence type="ECO:0000256" key="7">
    <source>
        <dbReference type="SAM" id="Phobius"/>
    </source>
</evidence>
<dbReference type="InterPro" id="IPR007353">
    <property type="entry name" value="DUF421"/>
</dbReference>
<evidence type="ECO:0000256" key="4">
    <source>
        <dbReference type="ARBA" id="ARBA00022692"/>
    </source>
</evidence>
<dbReference type="GO" id="GO:0005886">
    <property type="term" value="C:plasma membrane"/>
    <property type="evidence" value="ECO:0007669"/>
    <property type="project" value="UniProtKB-SubCell"/>
</dbReference>
<keyword evidence="4 7" id="KW-0812">Transmembrane</keyword>
<dbReference type="Pfam" id="PF04239">
    <property type="entry name" value="DUF421"/>
    <property type="match status" value="1"/>
</dbReference>
<dbReference type="Gene3D" id="3.30.240.20">
    <property type="entry name" value="bsu07140 like domains"/>
    <property type="match status" value="1"/>
</dbReference>
<dbReference type="OrthoDB" id="1076133at2"/>
<comment type="subcellular location">
    <subcellularLocation>
        <location evidence="1">Cell membrane</location>
        <topology evidence="1">Multi-pass membrane protein</topology>
    </subcellularLocation>
</comment>
<evidence type="ECO:0000256" key="6">
    <source>
        <dbReference type="ARBA" id="ARBA00023136"/>
    </source>
</evidence>
<reference evidence="10 11" key="1">
    <citation type="submission" date="2018-06" db="EMBL/GenBank/DDBJ databases">
        <title>Genomic Encyclopedia of Archaeal and Bacterial Type Strains, Phase II (KMG-II): from individual species to whole genera.</title>
        <authorList>
            <person name="Goeker M."/>
        </authorList>
    </citation>
    <scope>NUCLEOTIDE SEQUENCE [LARGE SCALE GENOMIC DNA]</scope>
    <source>
        <strain evidence="10 11">KACC 16626</strain>
    </source>
</reference>
<name>A0A318TJK7_9BACL</name>
<comment type="caution">
    <text evidence="10">The sequence shown here is derived from an EMBL/GenBank/DDBJ whole genome shotgun (WGS) entry which is preliminary data.</text>
</comment>
<evidence type="ECO:0000256" key="1">
    <source>
        <dbReference type="ARBA" id="ARBA00004651"/>
    </source>
</evidence>
<keyword evidence="11" id="KW-1185">Reference proteome</keyword>
<dbReference type="RefSeq" id="WP_107936736.1">
    <property type="nucleotide sequence ID" value="NZ_CP085009.1"/>
</dbReference>
<evidence type="ECO:0000313" key="11">
    <source>
        <dbReference type="Proteomes" id="UP000247416"/>
    </source>
</evidence>
<dbReference type="EMBL" id="QJTJ01000026">
    <property type="protein sequence ID" value="PYF03990.1"/>
    <property type="molecule type" value="Genomic_DNA"/>
</dbReference>
<feature type="domain" description="YetF-like N-terminal transmembrane" evidence="9">
    <location>
        <begin position="4"/>
        <end position="73"/>
    </location>
</feature>
<evidence type="ECO:0000256" key="2">
    <source>
        <dbReference type="ARBA" id="ARBA00006448"/>
    </source>
</evidence>
<keyword evidence="5 7" id="KW-1133">Transmembrane helix</keyword>
<feature type="domain" description="YetF C-terminal" evidence="8">
    <location>
        <begin position="82"/>
        <end position="150"/>
    </location>
</feature>
<evidence type="ECO:0000259" key="8">
    <source>
        <dbReference type="Pfam" id="PF04239"/>
    </source>
</evidence>
<proteinExistence type="inferred from homology"/>
<sequence length="151" mass="17230">MELYISVATKFFVSIVCIVVVIRLIGQKELAQTTPTDLVFMLILADIVGGMIHEKDFKIPHIIFSIALWGFFMWGAEKLAQKKAFERWIDGKPEVIIENGIVNQQLMKKQHITMQELNTQLRKQGVFNIDKVRLGILEIDGSISVDLSKEE</sequence>
<dbReference type="AlphaFoldDB" id="A0A318TJK7"/>
<comment type="similarity">
    <text evidence="2">Belongs to the UPF0702 family.</text>
</comment>
<evidence type="ECO:0000313" key="10">
    <source>
        <dbReference type="EMBL" id="PYF03990.1"/>
    </source>
</evidence>
<dbReference type="InterPro" id="IPR048454">
    <property type="entry name" value="YetF_N"/>
</dbReference>
<dbReference type="InterPro" id="IPR023090">
    <property type="entry name" value="UPF0702_alpha/beta_dom_sf"/>
</dbReference>
<feature type="transmembrane region" description="Helical" evidence="7">
    <location>
        <begin position="59"/>
        <end position="76"/>
    </location>
</feature>